<gene>
    <name evidence="2" type="ORF">H920_17189</name>
</gene>
<feature type="compositionally biased region" description="Basic and acidic residues" evidence="1">
    <location>
        <begin position="91"/>
        <end position="101"/>
    </location>
</feature>
<dbReference type="EMBL" id="KN124379">
    <property type="protein sequence ID" value="KFO21395.1"/>
    <property type="molecule type" value="Genomic_DNA"/>
</dbReference>
<evidence type="ECO:0000256" key="1">
    <source>
        <dbReference type="SAM" id="MobiDB-lite"/>
    </source>
</evidence>
<sequence length="101" mass="11259">MLSRRQEVPGEETQLELAAAKKPEVRNKQWGPLSPDTHTEVQEGLAQSSSQQPCQDHGGHARNTEMDEAEEFMRDQQELAEISAAVSTPAESERRLARMSS</sequence>
<dbReference type="AlphaFoldDB" id="A0A091CUN7"/>
<keyword evidence="3" id="KW-1185">Reference proteome</keyword>
<accession>A0A091CUN7</accession>
<reference evidence="2 3" key="1">
    <citation type="submission" date="2013-11" db="EMBL/GenBank/DDBJ databases">
        <title>The Damaraland mole rat (Fukomys damarensis) genome and evolution of African mole rats.</title>
        <authorList>
            <person name="Gladyshev V.N."/>
            <person name="Fang X."/>
        </authorList>
    </citation>
    <scope>NUCLEOTIDE SEQUENCE [LARGE SCALE GENOMIC DNA]</scope>
    <source>
        <tissue evidence="2">Liver</tissue>
    </source>
</reference>
<dbReference type="Proteomes" id="UP000028990">
    <property type="component" value="Unassembled WGS sequence"/>
</dbReference>
<feature type="region of interest" description="Disordered" evidence="1">
    <location>
        <begin position="1"/>
        <end position="74"/>
    </location>
</feature>
<proteinExistence type="predicted"/>
<evidence type="ECO:0000313" key="3">
    <source>
        <dbReference type="Proteomes" id="UP000028990"/>
    </source>
</evidence>
<organism evidence="2 3">
    <name type="scientific">Fukomys damarensis</name>
    <name type="common">Damaraland mole rat</name>
    <name type="synonym">Cryptomys damarensis</name>
    <dbReference type="NCBI Taxonomy" id="885580"/>
    <lineage>
        <taxon>Eukaryota</taxon>
        <taxon>Metazoa</taxon>
        <taxon>Chordata</taxon>
        <taxon>Craniata</taxon>
        <taxon>Vertebrata</taxon>
        <taxon>Euteleostomi</taxon>
        <taxon>Mammalia</taxon>
        <taxon>Eutheria</taxon>
        <taxon>Euarchontoglires</taxon>
        <taxon>Glires</taxon>
        <taxon>Rodentia</taxon>
        <taxon>Hystricomorpha</taxon>
        <taxon>Bathyergidae</taxon>
        <taxon>Fukomys</taxon>
    </lineage>
</organism>
<evidence type="ECO:0000313" key="2">
    <source>
        <dbReference type="EMBL" id="KFO21395.1"/>
    </source>
</evidence>
<protein>
    <submittedName>
        <fullName evidence="2">Uncharacterized protein</fullName>
    </submittedName>
</protein>
<feature type="region of interest" description="Disordered" evidence="1">
    <location>
        <begin position="82"/>
        <end position="101"/>
    </location>
</feature>
<feature type="compositionally biased region" description="Polar residues" evidence="1">
    <location>
        <begin position="45"/>
        <end position="54"/>
    </location>
</feature>
<feature type="compositionally biased region" description="Basic and acidic residues" evidence="1">
    <location>
        <begin position="57"/>
        <end position="74"/>
    </location>
</feature>
<name>A0A091CUN7_FUKDA</name>